<accession>A0A0F9I4W6</accession>
<gene>
    <name evidence="1" type="ORF">LCGC14_1703320</name>
</gene>
<organism evidence="1">
    <name type="scientific">marine sediment metagenome</name>
    <dbReference type="NCBI Taxonomy" id="412755"/>
    <lineage>
        <taxon>unclassified sequences</taxon>
        <taxon>metagenomes</taxon>
        <taxon>ecological metagenomes</taxon>
    </lineage>
</organism>
<protein>
    <submittedName>
        <fullName evidence="1">Uncharacterized protein</fullName>
    </submittedName>
</protein>
<name>A0A0F9I4W6_9ZZZZ</name>
<proteinExistence type="predicted"/>
<evidence type="ECO:0000313" key="1">
    <source>
        <dbReference type="EMBL" id="KKM14719.1"/>
    </source>
</evidence>
<comment type="caution">
    <text evidence="1">The sequence shown here is derived from an EMBL/GenBank/DDBJ whole genome shotgun (WGS) entry which is preliminary data.</text>
</comment>
<dbReference type="EMBL" id="LAZR01015082">
    <property type="protein sequence ID" value="KKM14719.1"/>
    <property type="molecule type" value="Genomic_DNA"/>
</dbReference>
<dbReference type="AlphaFoldDB" id="A0A0F9I4W6"/>
<reference evidence="1" key="1">
    <citation type="journal article" date="2015" name="Nature">
        <title>Complex archaea that bridge the gap between prokaryotes and eukaryotes.</title>
        <authorList>
            <person name="Spang A."/>
            <person name="Saw J.H."/>
            <person name="Jorgensen S.L."/>
            <person name="Zaremba-Niedzwiedzka K."/>
            <person name="Martijn J."/>
            <person name="Lind A.E."/>
            <person name="van Eijk R."/>
            <person name="Schleper C."/>
            <person name="Guy L."/>
            <person name="Ettema T.J."/>
        </authorList>
    </citation>
    <scope>NUCLEOTIDE SEQUENCE</scope>
</reference>
<sequence>MVNNGFKVTMAEFKGKVLESLSNVEEDIKEIKLKNSEQHRDFYIRLRKLETRPAFSVSPMGWILSLLRIRR</sequence>